<dbReference type="Pfam" id="PF13408">
    <property type="entry name" value="Zn_ribbon_recom"/>
    <property type="match status" value="1"/>
</dbReference>
<evidence type="ECO:0000256" key="4">
    <source>
        <dbReference type="PIRSR" id="PIRSR606118-50"/>
    </source>
</evidence>
<dbReference type="CDD" id="cd00338">
    <property type="entry name" value="Ser_Recombinase"/>
    <property type="match status" value="1"/>
</dbReference>
<dbReference type="InterPro" id="IPR038109">
    <property type="entry name" value="DNA_bind_recomb_sf"/>
</dbReference>
<dbReference type="PROSITE" id="PS51737">
    <property type="entry name" value="RECOMBINASE_DNA_BIND"/>
    <property type="match status" value="1"/>
</dbReference>
<dbReference type="EMBL" id="PFSC01000055">
    <property type="protein sequence ID" value="PJC33068.1"/>
    <property type="molecule type" value="Genomic_DNA"/>
</dbReference>
<keyword evidence="1" id="KW-0229">DNA integration</keyword>
<gene>
    <name evidence="8" type="ORF">CO051_02180</name>
</gene>
<dbReference type="InterPro" id="IPR006118">
    <property type="entry name" value="Recombinase_CS"/>
</dbReference>
<sequence length="549" mass="63567">MKTSALYARVSTSGQEKEQTINSQIAEIVSKAKGDGSAIEQGLQYVDDGWSGELLARPALDNLRDAVKNKSFDTLYLYDLGRLSRNFLNQLILKKELTEAGIKIVSLHDINGENPESLLAQNVMGLFHDYERIKIAERFRRGKLYKAKSGILFGWQAPYGYEYIKGKEKGMGNFKIVPHEVEILKMIFQWIGIEGLTIRQVIKRLYEQKIYPRKSKNKYWSTSTLSRRLRDETYIGVTHYNKSKSIVPENPTKNEKYKKIKKSSRHNNPKDQWFAIEVEPIIEKELFTAVQKQLILNDSFAMRNKKNNYLLSGLAYCSCGRKRAGEGNSKTHNLYYRCTDRVLRYPLPKECHNKGVNATVLDDRVWSTIVKLLSNKNLIKKHFGIWKEKQKQPTSNTDFLKTELDKQLDAFETQEKRYLEAYGEGAISLSQYKEQVQAIQNKKTTILTKLQRVSTDFSTPSAPVILPDLDEYCDKMKIILTNRDFEKKLPIVRKVIQKVTTDGTIATIQGYIPLQIPVENTQENVKFKSEYRYRRSPQRRKINPIQRPP</sequence>
<name>A0A2M8F1A5_9BACT</name>
<dbReference type="InterPro" id="IPR011109">
    <property type="entry name" value="DNA_bind_recombinase_dom"/>
</dbReference>
<keyword evidence="2" id="KW-0238">DNA-binding</keyword>
<comment type="caution">
    <text evidence="8">The sequence shown here is derived from an EMBL/GenBank/DDBJ whole genome shotgun (WGS) entry which is preliminary data.</text>
</comment>
<dbReference type="GO" id="GO:0015074">
    <property type="term" value="P:DNA integration"/>
    <property type="evidence" value="ECO:0007669"/>
    <property type="project" value="UniProtKB-KW"/>
</dbReference>
<feature type="domain" description="Recombinase" evidence="7">
    <location>
        <begin position="158"/>
        <end position="300"/>
    </location>
</feature>
<evidence type="ECO:0000259" key="7">
    <source>
        <dbReference type="PROSITE" id="PS51737"/>
    </source>
</evidence>
<evidence type="ECO:0000256" key="5">
    <source>
        <dbReference type="PROSITE-ProRule" id="PRU10137"/>
    </source>
</evidence>
<evidence type="ECO:0000256" key="3">
    <source>
        <dbReference type="ARBA" id="ARBA00023172"/>
    </source>
</evidence>
<dbReference type="PROSITE" id="PS51736">
    <property type="entry name" value="RECOMBINASES_3"/>
    <property type="match status" value="1"/>
</dbReference>
<feature type="domain" description="Resolvase/invertase-type recombinase catalytic" evidence="6">
    <location>
        <begin position="3"/>
        <end position="150"/>
    </location>
</feature>
<dbReference type="GO" id="GO:0000150">
    <property type="term" value="F:DNA strand exchange activity"/>
    <property type="evidence" value="ECO:0007669"/>
    <property type="project" value="InterPro"/>
</dbReference>
<feature type="active site" description="O-(5'-phospho-DNA)-serine intermediate" evidence="4 5">
    <location>
        <position position="11"/>
    </location>
</feature>
<dbReference type="PANTHER" id="PTHR30461:SF23">
    <property type="entry name" value="DNA RECOMBINASE-RELATED"/>
    <property type="match status" value="1"/>
</dbReference>
<keyword evidence="3" id="KW-0233">DNA recombination</keyword>
<dbReference type="SUPFAM" id="SSF53041">
    <property type="entry name" value="Resolvase-like"/>
    <property type="match status" value="1"/>
</dbReference>
<dbReference type="SMART" id="SM00857">
    <property type="entry name" value="Resolvase"/>
    <property type="match status" value="1"/>
</dbReference>
<dbReference type="Gene3D" id="3.90.1750.20">
    <property type="entry name" value="Putative Large Serine Recombinase, Chain B, Domain 2"/>
    <property type="match status" value="1"/>
</dbReference>
<protein>
    <recommendedName>
        <fullName evidence="10">Recombinase family protein</fullName>
    </recommendedName>
</protein>
<dbReference type="PROSITE" id="PS00397">
    <property type="entry name" value="RECOMBINASES_1"/>
    <property type="match status" value="1"/>
</dbReference>
<dbReference type="AlphaFoldDB" id="A0A2M8F1A5"/>
<accession>A0A2M8F1A5</accession>
<organism evidence="8 9">
    <name type="scientific">Candidatus Roizmanbacteria bacterium CG_4_9_14_0_2_um_filter_39_13</name>
    <dbReference type="NCBI Taxonomy" id="1974839"/>
    <lineage>
        <taxon>Bacteria</taxon>
        <taxon>Candidatus Roizmaniibacteriota</taxon>
    </lineage>
</organism>
<dbReference type="InterPro" id="IPR006119">
    <property type="entry name" value="Resolv_N"/>
</dbReference>
<evidence type="ECO:0000256" key="1">
    <source>
        <dbReference type="ARBA" id="ARBA00022908"/>
    </source>
</evidence>
<evidence type="ECO:0000259" key="6">
    <source>
        <dbReference type="PROSITE" id="PS51736"/>
    </source>
</evidence>
<evidence type="ECO:0008006" key="10">
    <source>
        <dbReference type="Google" id="ProtNLM"/>
    </source>
</evidence>
<evidence type="ECO:0000313" key="9">
    <source>
        <dbReference type="Proteomes" id="UP000231383"/>
    </source>
</evidence>
<evidence type="ECO:0000256" key="2">
    <source>
        <dbReference type="ARBA" id="ARBA00023125"/>
    </source>
</evidence>
<dbReference type="GO" id="GO:0003677">
    <property type="term" value="F:DNA binding"/>
    <property type="evidence" value="ECO:0007669"/>
    <property type="project" value="UniProtKB-KW"/>
</dbReference>
<dbReference type="Proteomes" id="UP000231383">
    <property type="component" value="Unassembled WGS sequence"/>
</dbReference>
<evidence type="ECO:0000313" key="8">
    <source>
        <dbReference type="EMBL" id="PJC33068.1"/>
    </source>
</evidence>
<proteinExistence type="predicted"/>
<dbReference type="InterPro" id="IPR050639">
    <property type="entry name" value="SSR_resolvase"/>
</dbReference>
<dbReference type="Pfam" id="PF00239">
    <property type="entry name" value="Resolvase"/>
    <property type="match status" value="1"/>
</dbReference>
<dbReference type="Pfam" id="PF07508">
    <property type="entry name" value="Recombinase"/>
    <property type="match status" value="1"/>
</dbReference>
<dbReference type="InterPro" id="IPR036162">
    <property type="entry name" value="Resolvase-like_N_sf"/>
</dbReference>
<dbReference type="PANTHER" id="PTHR30461">
    <property type="entry name" value="DNA-INVERTASE FROM LAMBDOID PROPHAGE"/>
    <property type="match status" value="1"/>
</dbReference>
<dbReference type="InterPro" id="IPR025827">
    <property type="entry name" value="Zn_ribbon_recom_dom"/>
</dbReference>
<reference evidence="9" key="1">
    <citation type="submission" date="2017-09" db="EMBL/GenBank/DDBJ databases">
        <title>Depth-based differentiation of microbial function through sediment-hosted aquifers and enrichment of novel symbionts in the deep terrestrial subsurface.</title>
        <authorList>
            <person name="Probst A.J."/>
            <person name="Ladd B."/>
            <person name="Jarett J.K."/>
            <person name="Geller-Mcgrath D.E."/>
            <person name="Sieber C.M.K."/>
            <person name="Emerson J.B."/>
            <person name="Anantharaman K."/>
            <person name="Thomas B.C."/>
            <person name="Malmstrom R."/>
            <person name="Stieglmeier M."/>
            <person name="Klingl A."/>
            <person name="Woyke T."/>
            <person name="Ryan C.M."/>
            <person name="Banfield J.F."/>
        </authorList>
    </citation>
    <scope>NUCLEOTIDE SEQUENCE [LARGE SCALE GENOMIC DNA]</scope>
</reference>
<dbReference type="Gene3D" id="3.40.50.1390">
    <property type="entry name" value="Resolvase, N-terminal catalytic domain"/>
    <property type="match status" value="1"/>
</dbReference>